<accession>A0A7L4USS5</accession>
<evidence type="ECO:0000259" key="2">
    <source>
        <dbReference type="Pfam" id="PF10988"/>
    </source>
</evidence>
<dbReference type="Proteomes" id="UP000251835">
    <property type="component" value="Unassembled WGS sequence"/>
</dbReference>
<organism evidence="3 4">
    <name type="scientific">Balneicella halophila</name>
    <dbReference type="NCBI Taxonomy" id="1537566"/>
    <lineage>
        <taxon>Bacteria</taxon>
        <taxon>Pseudomonadati</taxon>
        <taxon>Bacteroidota</taxon>
        <taxon>Bacteroidia</taxon>
        <taxon>Bacteroidales</taxon>
        <taxon>Balneicellaceae</taxon>
        <taxon>Balneicella</taxon>
    </lineage>
</organism>
<evidence type="ECO:0000313" key="4">
    <source>
        <dbReference type="Proteomes" id="UP000251835"/>
    </source>
</evidence>
<keyword evidence="4" id="KW-1185">Reference proteome</keyword>
<sequence length="269" mass="29419">MKYFFTLLGVATFVVILFAFKEEPIIKKSFEERMILNSTDIKDSDVEKVLNVFAKGEKGNKEVVDEVREVDAFKDISSQNAIKVKLVKGQKQKVVVRTDSNLQDNIITEVKDGKLKIYVKDKIRKYTEMTVFVTFTELESLSSSSASEITCEDKIVASSFYIQSSSASSIDLKSLEANTVEIDVSSAANVRVSGKCEELKVDASSASSAKLYDLIATNVDADASSAAHIEVYAVSKLDADASSGADIEYKGDPEFVNRDESSGGDVSVH</sequence>
<feature type="compositionally biased region" description="Basic and acidic residues" evidence="1">
    <location>
        <begin position="247"/>
        <end position="261"/>
    </location>
</feature>
<dbReference type="RefSeq" id="WP_116495839.1">
    <property type="nucleotide sequence ID" value="NZ_QENZ01000003.1"/>
</dbReference>
<proteinExistence type="predicted"/>
<comment type="caution">
    <text evidence="3">The sequence shown here is derived from an EMBL/GenBank/DDBJ whole genome shotgun (WGS) entry which is preliminary data.</text>
</comment>
<evidence type="ECO:0000313" key="3">
    <source>
        <dbReference type="EMBL" id="PVX52297.1"/>
    </source>
</evidence>
<dbReference type="AlphaFoldDB" id="A0A7L4USS5"/>
<reference evidence="3 4" key="1">
    <citation type="submission" date="2018-05" db="EMBL/GenBank/DDBJ databases">
        <title>Genomic Encyclopedia of Type Strains, Phase IV (KMG-IV): sequencing the most valuable type-strain genomes for metagenomic binning, comparative biology and taxonomic classification.</title>
        <authorList>
            <person name="Goeker M."/>
        </authorList>
    </citation>
    <scope>NUCLEOTIDE SEQUENCE [LARGE SCALE GENOMIC DNA]</scope>
    <source>
        <strain evidence="3 4">DSM 28579</strain>
    </source>
</reference>
<evidence type="ECO:0000256" key="1">
    <source>
        <dbReference type="SAM" id="MobiDB-lite"/>
    </source>
</evidence>
<dbReference type="InterPro" id="IPR021255">
    <property type="entry name" value="DUF2807"/>
</dbReference>
<name>A0A7L4USS5_BALHA</name>
<feature type="domain" description="Putative auto-transporter adhesin head GIN" evidence="2">
    <location>
        <begin position="72"/>
        <end position="253"/>
    </location>
</feature>
<dbReference type="OrthoDB" id="942536at2"/>
<feature type="region of interest" description="Disordered" evidence="1">
    <location>
        <begin position="244"/>
        <end position="269"/>
    </location>
</feature>
<protein>
    <submittedName>
        <fullName evidence="3">Putative autotransporter adhesin-like protein</fullName>
    </submittedName>
</protein>
<dbReference type="Gene3D" id="2.160.20.120">
    <property type="match status" value="1"/>
</dbReference>
<gene>
    <name evidence="3" type="ORF">C7377_0609</name>
</gene>
<dbReference type="EMBL" id="QENZ01000003">
    <property type="protein sequence ID" value="PVX52297.1"/>
    <property type="molecule type" value="Genomic_DNA"/>
</dbReference>
<dbReference type="Pfam" id="PF10988">
    <property type="entry name" value="DUF2807"/>
    <property type="match status" value="1"/>
</dbReference>